<comment type="caution">
    <text evidence="3">The sequence shown here is derived from an EMBL/GenBank/DDBJ whole genome shotgun (WGS) entry which is preliminary data.</text>
</comment>
<evidence type="ECO:0000256" key="2">
    <source>
        <dbReference type="SAM" id="Phobius"/>
    </source>
</evidence>
<dbReference type="SUPFAM" id="SSF48452">
    <property type="entry name" value="TPR-like"/>
    <property type="match status" value="1"/>
</dbReference>
<dbReference type="RefSeq" id="WP_250703250.1">
    <property type="nucleotide sequence ID" value="NZ_JAGJHG010000003.1"/>
</dbReference>
<sequence length="565" mass="65941">MNKTFVGFIFLLSLVSGVVSCQRSSSPYPYSLRYADSLMEISPERTLAYLRKLDVSTYSAGDRAYFSLLLTQATDKNFLPLLPCDSLIDAVLDYYAKKDGINWAKAWLYKGRIQKQMKMTEQALKSYFTALQGVEGNTEEELKLKGMLYEDMGSIYLHQSLYQKAFDAFYRSYQCDSLLNDHKVLIYSLSNMGWVRVVEGKEKEALFYLDQALELALALKDSVFMSNIYQRMSLNCENVDSAFMYARLAENYLTEKNDSISYYSLWLTFGELYLDKQELDSAEYYLKRTLDIADFKRKILASYSLAEVEKIRGNYQRAFEYQSYYGDNIDSIFSLNKASDIERLAYKYDSEAKVAKEKERHRLLVQQLCYGGVLFVLVIAIIFQRIYRRRRIAQLLYEQRIAHLNEQTALSQLQIERLEAQISALKQSDMEREQEIALKQAELCRVIDEKARLRNCLFAETSIFKRIQELSSQAKPGQDGVKRDPKVLLIKEQEQLKGVLFDIYDDYIRYLKDTYPKITDDDCIYCCLKLCEFDDQTIAYCFGNVSRQIVAQRRLRLKKKMVETN</sequence>
<dbReference type="InterPro" id="IPR019734">
    <property type="entry name" value="TPR_rpt"/>
</dbReference>
<dbReference type="PROSITE" id="PS51257">
    <property type="entry name" value="PROKAR_LIPOPROTEIN"/>
    <property type="match status" value="1"/>
</dbReference>
<keyword evidence="2" id="KW-0812">Transmembrane</keyword>
<feature type="transmembrane region" description="Helical" evidence="2">
    <location>
        <begin position="363"/>
        <end position="383"/>
    </location>
</feature>
<organism evidence="3 4">
    <name type="scientific">Bacteroides fragilis</name>
    <dbReference type="NCBI Taxonomy" id="817"/>
    <lineage>
        <taxon>Bacteria</taxon>
        <taxon>Pseudomonadati</taxon>
        <taxon>Bacteroidota</taxon>
        <taxon>Bacteroidia</taxon>
        <taxon>Bacteroidales</taxon>
        <taxon>Bacteroidaceae</taxon>
        <taxon>Bacteroides</taxon>
    </lineage>
</organism>
<dbReference type="EMBL" id="JAPUAC010000001">
    <property type="protein sequence ID" value="MCZ2652694.1"/>
    <property type="molecule type" value="Genomic_DNA"/>
</dbReference>
<keyword evidence="2" id="KW-0472">Membrane</keyword>
<gene>
    <name evidence="3" type="ORF">O1422_00760</name>
</gene>
<keyword evidence="1" id="KW-0175">Coiled coil</keyword>
<dbReference type="InterPro" id="IPR011990">
    <property type="entry name" value="TPR-like_helical_dom_sf"/>
</dbReference>
<feature type="coiled-coil region" evidence="1">
    <location>
        <begin position="401"/>
        <end position="435"/>
    </location>
</feature>
<proteinExistence type="predicted"/>
<dbReference type="AlphaFoldDB" id="A0ABD4VMP2"/>
<reference evidence="3" key="1">
    <citation type="submission" date="2022-12" db="EMBL/GenBank/DDBJ databases">
        <title>Development of a Multilocus Sequence Typing Scheme for Bacteroides fragilis Based on Whole Genome Sequencing Data and Clinical Application.</title>
        <authorList>
            <person name="Nielsen F.D."/>
            <person name="Justesen U.S."/>
        </authorList>
    </citation>
    <scope>NUCLEOTIDE SEQUENCE</scope>
    <source>
        <strain evidence="3">BF_BC_ODE_DK_2015_2</strain>
    </source>
</reference>
<protein>
    <submittedName>
        <fullName evidence="3">Tetratricopeptide repeat protein</fullName>
    </submittedName>
</protein>
<name>A0ABD4VMP2_BACFG</name>
<dbReference type="Proteomes" id="UP001075704">
    <property type="component" value="Unassembled WGS sequence"/>
</dbReference>
<dbReference type="SMART" id="SM00028">
    <property type="entry name" value="TPR"/>
    <property type="match status" value="4"/>
</dbReference>
<dbReference type="SUPFAM" id="SSF81901">
    <property type="entry name" value="HCP-like"/>
    <property type="match status" value="1"/>
</dbReference>
<evidence type="ECO:0000313" key="3">
    <source>
        <dbReference type="EMBL" id="MCZ2652694.1"/>
    </source>
</evidence>
<dbReference type="Pfam" id="PF13424">
    <property type="entry name" value="TPR_12"/>
    <property type="match status" value="1"/>
</dbReference>
<keyword evidence="2" id="KW-1133">Transmembrane helix</keyword>
<accession>A0ABD4VMP2</accession>
<evidence type="ECO:0000256" key="1">
    <source>
        <dbReference type="SAM" id="Coils"/>
    </source>
</evidence>
<dbReference type="Gene3D" id="1.25.40.10">
    <property type="entry name" value="Tetratricopeptide repeat domain"/>
    <property type="match status" value="1"/>
</dbReference>
<evidence type="ECO:0000313" key="4">
    <source>
        <dbReference type="Proteomes" id="UP001075704"/>
    </source>
</evidence>